<dbReference type="PANTHER" id="PTHR21363:SF0">
    <property type="entry name" value="PREPHENATE DEHYDROGENASE [NADP(+)]"/>
    <property type="match status" value="1"/>
</dbReference>
<dbReference type="Gene3D" id="1.10.3660.10">
    <property type="entry name" value="6-phosphogluconate dehydrogenase C-terminal like domain"/>
    <property type="match status" value="1"/>
</dbReference>
<dbReference type="Pfam" id="PF02153">
    <property type="entry name" value="PDH_N"/>
    <property type="match status" value="1"/>
</dbReference>
<keyword evidence="6" id="KW-0560">Oxidoreductase</keyword>
<dbReference type="EMBL" id="VPFL01000006">
    <property type="protein sequence ID" value="TXF12443.1"/>
    <property type="molecule type" value="Genomic_DNA"/>
</dbReference>
<name>A0A5C7EM01_9PROT</name>
<dbReference type="GO" id="GO:0008977">
    <property type="term" value="F:prephenate dehydrogenase (NAD+) activity"/>
    <property type="evidence" value="ECO:0007669"/>
    <property type="project" value="UniProtKB-EC"/>
</dbReference>
<dbReference type="InterPro" id="IPR003099">
    <property type="entry name" value="Prephen_DH"/>
</dbReference>
<comment type="pathway">
    <text evidence="1">Amino-acid biosynthesis; L-tyrosine biosynthesis; (4-hydroxyphenyl)pyruvate from prephenate (NAD(+) route): step 1/1.</text>
</comment>
<dbReference type="SUPFAM" id="SSF48179">
    <property type="entry name" value="6-phosphogluconate dehydrogenase C-terminal domain-like"/>
    <property type="match status" value="1"/>
</dbReference>
<keyword evidence="4" id="KW-0827">Tyrosine biosynthesis</keyword>
<organism evidence="11 12">
    <name type="scientific">Pelomicrobium methylotrophicum</name>
    <dbReference type="NCBI Taxonomy" id="2602750"/>
    <lineage>
        <taxon>Bacteria</taxon>
        <taxon>Pseudomonadati</taxon>
        <taxon>Pseudomonadota</taxon>
        <taxon>Hydrogenophilia</taxon>
        <taxon>Hydrogenophilia incertae sedis</taxon>
        <taxon>Pelomicrobium</taxon>
    </lineage>
</organism>
<dbReference type="PROSITE" id="PS51176">
    <property type="entry name" value="PDH_ADH"/>
    <property type="match status" value="1"/>
</dbReference>
<dbReference type="OrthoDB" id="9809920at2"/>
<evidence type="ECO:0000256" key="5">
    <source>
        <dbReference type="ARBA" id="ARBA00022605"/>
    </source>
</evidence>
<evidence type="ECO:0000256" key="8">
    <source>
        <dbReference type="ARBA" id="ARBA00023141"/>
    </source>
</evidence>
<dbReference type="InterPro" id="IPR046825">
    <property type="entry name" value="PDH_C"/>
</dbReference>
<dbReference type="FunFam" id="1.10.3660.10:FF:000003">
    <property type="entry name" value="Prephenate dehydrogenase"/>
    <property type="match status" value="1"/>
</dbReference>
<evidence type="ECO:0000313" key="11">
    <source>
        <dbReference type="EMBL" id="TXF12443.1"/>
    </source>
</evidence>
<dbReference type="Gene3D" id="3.40.50.720">
    <property type="entry name" value="NAD(P)-binding Rossmann-like Domain"/>
    <property type="match status" value="1"/>
</dbReference>
<dbReference type="InterPro" id="IPR036291">
    <property type="entry name" value="NAD(P)-bd_dom_sf"/>
</dbReference>
<dbReference type="InParanoid" id="A0A5C7EM01"/>
<evidence type="ECO:0000313" key="12">
    <source>
        <dbReference type="Proteomes" id="UP000321201"/>
    </source>
</evidence>
<dbReference type="InterPro" id="IPR008927">
    <property type="entry name" value="6-PGluconate_DH-like_C_sf"/>
</dbReference>
<dbReference type="Pfam" id="PF20463">
    <property type="entry name" value="PDH_C"/>
    <property type="match status" value="1"/>
</dbReference>
<sequence>MREARLKTLVVVGVGLIGGSFALALKAAGRVDRVVGVGRTRENLQHALDAGLVDEVAESLACAAPGADVVLLAAPVGQTGRLMAQLAPCLNGRTIVTDAGSTKQDVVAMARTFLSMHIARFVPAHPIAGMERSGAAAATAELYRGRTVVLTPLPETDPAARDTVRSLWEACGAQVVEMAPDHHDRVLAAVSHLPHLLAFALMDLVGRHAEAETFLRFAGSGFRDVTRIAASSPEMWRDICLANREALLALVDAYCAELDEVRDLVAQGDGEALARLFARARQARQRLDQEA</sequence>
<protein>
    <recommendedName>
        <fullName evidence="3">prephenate dehydrogenase</fullName>
        <ecNumber evidence="3">1.3.1.12</ecNumber>
    </recommendedName>
</protein>
<evidence type="ECO:0000256" key="3">
    <source>
        <dbReference type="ARBA" id="ARBA00012068"/>
    </source>
</evidence>
<evidence type="ECO:0000256" key="2">
    <source>
        <dbReference type="ARBA" id="ARBA00007964"/>
    </source>
</evidence>
<keyword evidence="5" id="KW-0028">Amino-acid biosynthesis</keyword>
<dbReference type="FunFam" id="3.40.50.720:FF:000208">
    <property type="entry name" value="Prephenate dehydrogenase"/>
    <property type="match status" value="1"/>
</dbReference>
<dbReference type="EC" id="1.3.1.12" evidence="3"/>
<evidence type="ECO:0000256" key="9">
    <source>
        <dbReference type="ARBA" id="ARBA00049260"/>
    </source>
</evidence>
<keyword evidence="7" id="KW-0520">NAD</keyword>
<dbReference type="GO" id="GO:0004665">
    <property type="term" value="F:prephenate dehydrogenase (NADP+) activity"/>
    <property type="evidence" value="ECO:0007669"/>
    <property type="project" value="InterPro"/>
</dbReference>
<dbReference type="SUPFAM" id="SSF51735">
    <property type="entry name" value="NAD(P)-binding Rossmann-fold domains"/>
    <property type="match status" value="1"/>
</dbReference>
<dbReference type="InterPro" id="IPR046826">
    <property type="entry name" value="PDH_N"/>
</dbReference>
<dbReference type="PANTHER" id="PTHR21363">
    <property type="entry name" value="PREPHENATE DEHYDROGENASE"/>
    <property type="match status" value="1"/>
</dbReference>
<accession>A0A5C7EM01</accession>
<comment type="similarity">
    <text evidence="2">Belongs to the prephenate/arogenate dehydrogenase family.</text>
</comment>
<dbReference type="GO" id="GO:0006571">
    <property type="term" value="P:tyrosine biosynthetic process"/>
    <property type="evidence" value="ECO:0007669"/>
    <property type="project" value="UniProtKB-KW"/>
</dbReference>
<dbReference type="RefSeq" id="WP_147799311.1">
    <property type="nucleotide sequence ID" value="NZ_VPFL01000006.1"/>
</dbReference>
<evidence type="ECO:0000256" key="6">
    <source>
        <dbReference type="ARBA" id="ARBA00023002"/>
    </source>
</evidence>
<comment type="catalytic activity">
    <reaction evidence="9">
        <text>prephenate + NAD(+) = 3-(4-hydroxyphenyl)pyruvate + CO2 + NADH</text>
        <dbReference type="Rhea" id="RHEA:13869"/>
        <dbReference type="ChEBI" id="CHEBI:16526"/>
        <dbReference type="ChEBI" id="CHEBI:29934"/>
        <dbReference type="ChEBI" id="CHEBI:36242"/>
        <dbReference type="ChEBI" id="CHEBI:57540"/>
        <dbReference type="ChEBI" id="CHEBI:57945"/>
        <dbReference type="EC" id="1.3.1.12"/>
    </reaction>
</comment>
<evidence type="ECO:0000256" key="4">
    <source>
        <dbReference type="ARBA" id="ARBA00022498"/>
    </source>
</evidence>
<keyword evidence="8" id="KW-0057">Aromatic amino acid biosynthesis</keyword>
<dbReference type="GO" id="GO:0070403">
    <property type="term" value="F:NAD+ binding"/>
    <property type="evidence" value="ECO:0007669"/>
    <property type="project" value="InterPro"/>
</dbReference>
<gene>
    <name evidence="11" type="ORF">FR698_06210</name>
</gene>
<dbReference type="Proteomes" id="UP000321201">
    <property type="component" value="Unassembled WGS sequence"/>
</dbReference>
<keyword evidence="12" id="KW-1185">Reference proteome</keyword>
<dbReference type="AlphaFoldDB" id="A0A5C7EM01"/>
<evidence type="ECO:0000259" key="10">
    <source>
        <dbReference type="PROSITE" id="PS51176"/>
    </source>
</evidence>
<reference evidence="11 12" key="1">
    <citation type="submission" date="2019-08" db="EMBL/GenBank/DDBJ databases">
        <title>Pelomicrobium methylotrophicum gen. nov., sp. nov. a moderately thermophilic, facultatively anaerobic, lithoautotrophic and methylotrophic bacterium isolated from a terrestrial mud volcano.</title>
        <authorList>
            <person name="Slobodkina G.B."/>
            <person name="Merkel A.Y."/>
            <person name="Slobodkin A.I."/>
        </authorList>
    </citation>
    <scope>NUCLEOTIDE SEQUENCE [LARGE SCALE GENOMIC DNA]</scope>
    <source>
        <strain evidence="11 12">SM250</strain>
    </source>
</reference>
<dbReference type="InterPro" id="IPR050812">
    <property type="entry name" value="Preph/Arog_dehydrog"/>
</dbReference>
<comment type="caution">
    <text evidence="11">The sequence shown here is derived from an EMBL/GenBank/DDBJ whole genome shotgun (WGS) entry which is preliminary data.</text>
</comment>
<evidence type="ECO:0000256" key="7">
    <source>
        <dbReference type="ARBA" id="ARBA00023027"/>
    </source>
</evidence>
<dbReference type="FunCoup" id="A0A5C7EM01">
    <property type="interactions" value="132"/>
</dbReference>
<proteinExistence type="inferred from homology"/>
<evidence type="ECO:0000256" key="1">
    <source>
        <dbReference type="ARBA" id="ARBA00005067"/>
    </source>
</evidence>
<feature type="domain" description="Prephenate/arogenate dehydrogenase" evidence="10">
    <location>
        <begin position="7"/>
        <end position="291"/>
    </location>
</feature>